<accession>A0ABY1Q9M2</accession>
<organism evidence="1 2">
    <name type="scientific">Noviherbaspirillum suwonense</name>
    <dbReference type="NCBI Taxonomy" id="1224511"/>
    <lineage>
        <taxon>Bacteria</taxon>
        <taxon>Pseudomonadati</taxon>
        <taxon>Pseudomonadota</taxon>
        <taxon>Betaproteobacteria</taxon>
        <taxon>Burkholderiales</taxon>
        <taxon>Oxalobacteraceae</taxon>
        <taxon>Noviherbaspirillum</taxon>
    </lineage>
</organism>
<dbReference type="RefSeq" id="WP_283442863.1">
    <property type="nucleotide sequence ID" value="NZ_FXUL01000010.1"/>
</dbReference>
<keyword evidence="2" id="KW-1185">Reference proteome</keyword>
<reference evidence="1 2" key="1">
    <citation type="submission" date="2017-05" db="EMBL/GenBank/DDBJ databases">
        <authorList>
            <person name="Varghese N."/>
            <person name="Submissions S."/>
        </authorList>
    </citation>
    <scope>NUCLEOTIDE SEQUENCE [LARGE SCALE GENOMIC DNA]</scope>
    <source>
        <strain evidence="1 2">DSM 26001</strain>
    </source>
</reference>
<gene>
    <name evidence="1" type="ORF">SAMN06295970_11014</name>
</gene>
<comment type="caution">
    <text evidence="1">The sequence shown here is derived from an EMBL/GenBank/DDBJ whole genome shotgun (WGS) entry which is preliminary data.</text>
</comment>
<evidence type="ECO:0000313" key="2">
    <source>
        <dbReference type="Proteomes" id="UP001158049"/>
    </source>
</evidence>
<sequence>MIGYMEYNKEGNDGFTDRGRGRTASSVQTCPVCLLPVNSEGGRLPDGTVVTREEWVNTVCKKIKDDTVNGGYQAGCEANAFPPF</sequence>
<dbReference type="EMBL" id="FXUL01000010">
    <property type="protein sequence ID" value="SMP64454.1"/>
    <property type="molecule type" value="Genomic_DNA"/>
</dbReference>
<name>A0ABY1Q9M2_9BURK</name>
<protein>
    <submittedName>
        <fullName evidence="1">Uncharacterized protein</fullName>
    </submittedName>
</protein>
<dbReference type="Proteomes" id="UP001158049">
    <property type="component" value="Unassembled WGS sequence"/>
</dbReference>
<proteinExistence type="predicted"/>
<evidence type="ECO:0000313" key="1">
    <source>
        <dbReference type="EMBL" id="SMP64454.1"/>
    </source>
</evidence>